<evidence type="ECO:0000256" key="1">
    <source>
        <dbReference type="ARBA" id="ARBA00023015"/>
    </source>
</evidence>
<dbReference type="InterPro" id="IPR036864">
    <property type="entry name" value="Zn2-C6_fun-type_DNA-bd_sf"/>
</dbReference>
<dbReference type="PROSITE" id="PS50048">
    <property type="entry name" value="ZN2_CY6_FUNGAL_2"/>
    <property type="match status" value="1"/>
</dbReference>
<protein>
    <recommendedName>
        <fullName evidence="5">Zn(2)-C6 fungal-type domain-containing protein</fullName>
    </recommendedName>
</protein>
<gene>
    <name evidence="6" type="ORF">H103_05208</name>
</gene>
<evidence type="ECO:0000256" key="3">
    <source>
        <dbReference type="ARBA" id="ARBA00023163"/>
    </source>
</evidence>
<dbReference type="CDD" id="cd00067">
    <property type="entry name" value="GAL4"/>
    <property type="match status" value="1"/>
</dbReference>
<reference evidence="6" key="1">
    <citation type="submission" date="2014-02" db="EMBL/GenBank/DDBJ databases">
        <title>The Genome Sequence of Trichophyton rubrum (morphotype fischeri) CBS 288.86.</title>
        <authorList>
            <consortium name="The Broad Institute Genomics Platform"/>
            <person name="Cuomo C.A."/>
            <person name="White T.C."/>
            <person name="Graser Y."/>
            <person name="Martinez-Rossi N."/>
            <person name="Heitman J."/>
            <person name="Young S.K."/>
            <person name="Zeng Q."/>
            <person name="Gargeya S."/>
            <person name="Abouelleil A."/>
            <person name="Alvarado L."/>
            <person name="Chapman S.B."/>
            <person name="Gainer-Dewar J."/>
            <person name="Goldberg J."/>
            <person name="Griggs A."/>
            <person name="Gujja S."/>
            <person name="Hansen M."/>
            <person name="Howarth C."/>
            <person name="Imamovic A."/>
            <person name="Larimer J."/>
            <person name="Martinez D."/>
            <person name="Murphy C."/>
            <person name="Pearson M.D."/>
            <person name="Persinoti G."/>
            <person name="Poon T."/>
            <person name="Priest M."/>
            <person name="Roberts A.D."/>
            <person name="Saif S."/>
            <person name="Shea T.D."/>
            <person name="Sykes S.N."/>
            <person name="Wortman J."/>
            <person name="Nusbaum C."/>
            <person name="Birren B."/>
        </authorList>
    </citation>
    <scope>NUCLEOTIDE SEQUENCE [LARGE SCALE GENOMIC DNA]</scope>
    <source>
        <strain evidence="6">CBS 288.86</strain>
    </source>
</reference>
<dbReference type="EMBL" id="KK207865">
    <property type="protein sequence ID" value="EZF51730.1"/>
    <property type="molecule type" value="Genomic_DNA"/>
</dbReference>
<sequence length="106" mass="12084">MLKLLQYLFGVRDISPNQTCGAAQAPGMRVASCLIKEHCCSNTTAESESFIPDIVIQRSRFPCTTCTRINIVCDRSYPRCAHCLREQTPCFYILKRNRKKQQLEPA</sequence>
<dbReference type="GO" id="GO:0008270">
    <property type="term" value="F:zinc ion binding"/>
    <property type="evidence" value="ECO:0007669"/>
    <property type="project" value="InterPro"/>
</dbReference>
<dbReference type="SUPFAM" id="SSF57701">
    <property type="entry name" value="Zn2/Cys6 DNA-binding domain"/>
    <property type="match status" value="1"/>
</dbReference>
<feature type="domain" description="Zn(2)-C6 fungal-type" evidence="5">
    <location>
        <begin position="62"/>
        <end position="92"/>
    </location>
</feature>
<dbReference type="Proteomes" id="UP000023758">
    <property type="component" value="Unassembled WGS sequence"/>
</dbReference>
<name>A0A022W006_TRIRU</name>
<dbReference type="InterPro" id="IPR001138">
    <property type="entry name" value="Zn2Cys6_DnaBD"/>
</dbReference>
<dbReference type="AlphaFoldDB" id="A0A022W006"/>
<evidence type="ECO:0000256" key="4">
    <source>
        <dbReference type="ARBA" id="ARBA00023242"/>
    </source>
</evidence>
<dbReference type="SMART" id="SM00066">
    <property type="entry name" value="GAL4"/>
    <property type="match status" value="1"/>
</dbReference>
<keyword evidence="2" id="KW-0238">DNA-binding</keyword>
<dbReference type="GO" id="GO:0003677">
    <property type="term" value="F:DNA binding"/>
    <property type="evidence" value="ECO:0007669"/>
    <property type="project" value="UniProtKB-KW"/>
</dbReference>
<dbReference type="HOGENOM" id="CLU_2225074_0_0_1"/>
<accession>A0A022W006</accession>
<proteinExistence type="predicted"/>
<keyword evidence="3" id="KW-0804">Transcription</keyword>
<keyword evidence="4" id="KW-0539">Nucleus</keyword>
<evidence type="ECO:0000259" key="5">
    <source>
        <dbReference type="PROSITE" id="PS50048"/>
    </source>
</evidence>
<keyword evidence="1" id="KW-0805">Transcription regulation</keyword>
<evidence type="ECO:0000256" key="2">
    <source>
        <dbReference type="ARBA" id="ARBA00023125"/>
    </source>
</evidence>
<dbReference type="GO" id="GO:0000981">
    <property type="term" value="F:DNA-binding transcription factor activity, RNA polymerase II-specific"/>
    <property type="evidence" value="ECO:0007669"/>
    <property type="project" value="InterPro"/>
</dbReference>
<evidence type="ECO:0000313" key="6">
    <source>
        <dbReference type="EMBL" id="EZF51730.1"/>
    </source>
</evidence>
<organism evidence="6">
    <name type="scientific">Trichophyton rubrum CBS 288.86</name>
    <dbReference type="NCBI Taxonomy" id="1215330"/>
    <lineage>
        <taxon>Eukaryota</taxon>
        <taxon>Fungi</taxon>
        <taxon>Dikarya</taxon>
        <taxon>Ascomycota</taxon>
        <taxon>Pezizomycotina</taxon>
        <taxon>Eurotiomycetes</taxon>
        <taxon>Eurotiomycetidae</taxon>
        <taxon>Onygenales</taxon>
        <taxon>Arthrodermataceae</taxon>
        <taxon>Trichophyton</taxon>
    </lineage>
</organism>
<dbReference type="Gene3D" id="4.10.240.10">
    <property type="entry name" value="Zn(2)-C6 fungal-type DNA-binding domain"/>
    <property type="match status" value="1"/>
</dbReference>